<accession>A0A941F2P6</accession>
<dbReference type="Gene3D" id="2.60.40.1600">
    <property type="entry name" value="Smr-associated-like"/>
    <property type="match status" value="1"/>
</dbReference>
<dbReference type="EMBL" id="JAGTAR010000005">
    <property type="protein sequence ID" value="MBR8534844.1"/>
    <property type="molecule type" value="Genomic_DNA"/>
</dbReference>
<dbReference type="AlphaFoldDB" id="A0A941F2P6"/>
<dbReference type="InterPro" id="IPR018598">
    <property type="entry name" value="DUF2027"/>
</dbReference>
<evidence type="ECO:0000259" key="1">
    <source>
        <dbReference type="PROSITE" id="PS50828"/>
    </source>
</evidence>
<keyword evidence="3" id="KW-1185">Reference proteome</keyword>
<proteinExistence type="predicted"/>
<dbReference type="Proteomes" id="UP000679220">
    <property type="component" value="Unassembled WGS sequence"/>
</dbReference>
<dbReference type="SUPFAM" id="SSF158949">
    <property type="entry name" value="Smr-associated domain-like"/>
    <property type="match status" value="1"/>
</dbReference>
<evidence type="ECO:0000313" key="2">
    <source>
        <dbReference type="EMBL" id="MBR8534844.1"/>
    </source>
</evidence>
<dbReference type="InterPro" id="IPR002625">
    <property type="entry name" value="Smr_dom"/>
</dbReference>
<evidence type="ECO:0000313" key="3">
    <source>
        <dbReference type="Proteomes" id="UP000679220"/>
    </source>
</evidence>
<dbReference type="PROSITE" id="PS50828">
    <property type="entry name" value="SMR"/>
    <property type="match status" value="1"/>
</dbReference>
<sequence length="338" mass="38343">MNVKAGDVVRFLDISGGGVVVRVDGKLAYVEDEDGFEVPVLISECVVIKEEPPKSDSNVAASAVAEEVEEYEYIEEVGDDSAPQFYIAFLQGDKPGQASGDLRIQAVNDSNYFVFYTISNLRKDGSLDLFYHGEVEPNTKVALDKLAVMQLDDRQWHVNLILFKKGKTYKNIAPIAEVLKIKAPRFLKDNVFADNAYYHEKAVLLPVIKGDLERKIEALSEREIKKARKEKDHQPVRKKIKRRDDDKMLEVDLHIDELIDSIAGLSKGEIITIQLDKFKQVMDHNKQNRGKKIVFIHGVGNGKLKSELRKLLERQYKKHAFQDASFQEYGYGATMVII</sequence>
<dbReference type="InterPro" id="IPR036781">
    <property type="entry name" value="Smr_assoc-like_sf"/>
</dbReference>
<dbReference type="Pfam" id="PF09640">
    <property type="entry name" value="DUF2027"/>
    <property type="match status" value="1"/>
</dbReference>
<protein>
    <submittedName>
        <fullName evidence="2">DUF2027 domain-containing protein</fullName>
    </submittedName>
</protein>
<gene>
    <name evidence="2" type="ORF">KDU71_04670</name>
</gene>
<reference evidence="2" key="2">
    <citation type="submission" date="2021-04" db="EMBL/GenBank/DDBJ databases">
        <authorList>
            <person name="Zhang T."/>
            <person name="Zhang Y."/>
            <person name="Lu D."/>
            <person name="Zuo D."/>
            <person name="Du Z."/>
        </authorList>
    </citation>
    <scope>NUCLEOTIDE SEQUENCE</scope>
    <source>
        <strain evidence="2">JR1</strain>
    </source>
</reference>
<organism evidence="2 3">
    <name type="scientific">Carboxylicivirga sediminis</name>
    <dbReference type="NCBI Taxonomy" id="2006564"/>
    <lineage>
        <taxon>Bacteria</taxon>
        <taxon>Pseudomonadati</taxon>
        <taxon>Bacteroidota</taxon>
        <taxon>Bacteroidia</taxon>
        <taxon>Marinilabiliales</taxon>
        <taxon>Marinilabiliaceae</taxon>
        <taxon>Carboxylicivirga</taxon>
    </lineage>
</organism>
<dbReference type="Gene3D" id="3.30.1370.110">
    <property type="match status" value="1"/>
</dbReference>
<comment type="caution">
    <text evidence="2">The sequence shown here is derived from an EMBL/GenBank/DDBJ whole genome shotgun (WGS) entry which is preliminary data.</text>
</comment>
<feature type="domain" description="Smr" evidence="1">
    <location>
        <begin position="273"/>
        <end position="338"/>
    </location>
</feature>
<dbReference type="RefSeq" id="WP_212188751.1">
    <property type="nucleotide sequence ID" value="NZ_JAGTAR010000005.1"/>
</dbReference>
<name>A0A941F2P6_9BACT</name>
<dbReference type="InterPro" id="IPR036063">
    <property type="entry name" value="Smr_dom_sf"/>
</dbReference>
<reference evidence="2" key="1">
    <citation type="journal article" date="2018" name="Int. J. Syst. Evol. Microbiol.">
        <title>Carboxylicivirga sediminis sp. nov., isolated from coastal sediment.</title>
        <authorList>
            <person name="Wang F.Q."/>
            <person name="Ren L.H."/>
            <person name="Zou R.J."/>
            <person name="Sun Y.Z."/>
            <person name="Liu X.J."/>
            <person name="Jiang F."/>
            <person name="Liu L.J."/>
        </authorList>
    </citation>
    <scope>NUCLEOTIDE SEQUENCE</scope>
    <source>
        <strain evidence="2">JR1</strain>
    </source>
</reference>
<dbReference type="Pfam" id="PF01713">
    <property type="entry name" value="Smr"/>
    <property type="match status" value="1"/>
</dbReference>